<evidence type="ECO:0000313" key="3">
    <source>
        <dbReference type="Proteomes" id="UP001224418"/>
    </source>
</evidence>
<name>A0ABU0JVP2_HATLI</name>
<gene>
    <name evidence="2" type="ORF">QOZ93_002253</name>
</gene>
<evidence type="ECO:0008006" key="4">
    <source>
        <dbReference type="Google" id="ProtNLM"/>
    </source>
</evidence>
<feature type="coiled-coil region" evidence="1">
    <location>
        <begin position="207"/>
        <end position="250"/>
    </location>
</feature>
<dbReference type="InterPro" id="IPR025503">
    <property type="entry name" value="DUF4391"/>
</dbReference>
<keyword evidence="1" id="KW-0175">Coiled coil</keyword>
<evidence type="ECO:0000313" key="2">
    <source>
        <dbReference type="EMBL" id="MDQ0480505.1"/>
    </source>
</evidence>
<protein>
    <recommendedName>
        <fullName evidence="4">DUF4391 domain-containing protein</fullName>
    </recommendedName>
</protein>
<dbReference type="Proteomes" id="UP001224418">
    <property type="component" value="Unassembled WGS sequence"/>
</dbReference>
<proteinExistence type="predicted"/>
<sequence>MENINEFLGLPKSCLISTRMPKKVFTDNTEFELKKEEKDILKEEIESIYFEYSLKPQLLNIPIYEDDNVRYEEIEIFKVKINNENKYSKVCELIQKYVQYPMLIIVENNNSIRINVTTKKINKVDNSKLVIDEMIYTDWINKDELKEKEIAFLKSLSINNFNTNNLFTVYEGYLNSIRSFLAAKYRDEFEIKSISEVSNDIEILDKIINLENQVINLRNNIKKETNMGAKVELNVKIKKIEKEIESLKYTLK</sequence>
<comment type="caution">
    <text evidence="2">The sequence shown here is derived from an EMBL/GenBank/DDBJ whole genome shotgun (WGS) entry which is preliminary data.</text>
</comment>
<organism evidence="2 3">
    <name type="scientific">Hathewaya limosa</name>
    <name type="common">Clostridium limosum</name>
    <dbReference type="NCBI Taxonomy" id="1536"/>
    <lineage>
        <taxon>Bacteria</taxon>
        <taxon>Bacillati</taxon>
        <taxon>Bacillota</taxon>
        <taxon>Clostridia</taxon>
        <taxon>Eubacteriales</taxon>
        <taxon>Clostridiaceae</taxon>
        <taxon>Hathewaya</taxon>
    </lineage>
</organism>
<dbReference type="Pfam" id="PF14335">
    <property type="entry name" value="DUF4391"/>
    <property type="match status" value="1"/>
</dbReference>
<reference evidence="2 3" key="1">
    <citation type="submission" date="2023-07" db="EMBL/GenBank/DDBJ databases">
        <title>Genomic Encyclopedia of Type Strains, Phase IV (KMG-IV): sequencing the most valuable type-strain genomes for metagenomic binning, comparative biology and taxonomic classification.</title>
        <authorList>
            <person name="Goeker M."/>
        </authorList>
    </citation>
    <scope>NUCLEOTIDE SEQUENCE [LARGE SCALE GENOMIC DNA]</scope>
    <source>
        <strain evidence="2 3">DSM 1400</strain>
    </source>
</reference>
<dbReference type="RefSeq" id="WP_307356522.1">
    <property type="nucleotide sequence ID" value="NZ_BAAACJ010000015.1"/>
</dbReference>
<keyword evidence="3" id="KW-1185">Reference proteome</keyword>
<dbReference type="EMBL" id="JAUSWN010000021">
    <property type="protein sequence ID" value="MDQ0480505.1"/>
    <property type="molecule type" value="Genomic_DNA"/>
</dbReference>
<evidence type="ECO:0000256" key="1">
    <source>
        <dbReference type="SAM" id="Coils"/>
    </source>
</evidence>
<accession>A0ABU0JVP2</accession>